<feature type="non-terminal residue" evidence="1">
    <location>
        <position position="1"/>
    </location>
</feature>
<proteinExistence type="predicted"/>
<accession>Q9ZG56</accession>
<name>Q9ZG56_CHLTH</name>
<organism evidence="1">
    <name type="scientific">Chlamydia trachomatis</name>
    <dbReference type="NCBI Taxonomy" id="813"/>
    <lineage>
        <taxon>Bacteria</taxon>
        <taxon>Pseudomonadati</taxon>
        <taxon>Chlamydiota</taxon>
        <taxon>Chlamydiia</taxon>
        <taxon>Chlamydiales</taxon>
        <taxon>Chlamydiaceae</taxon>
        <taxon>Chlamydia/Chlamydophila group</taxon>
        <taxon>Chlamydia</taxon>
    </lineage>
</organism>
<dbReference type="EMBL" id="AF087305">
    <property type="protein sequence ID" value="AAD04081.1"/>
    <property type="molecule type" value="Genomic_DNA"/>
</dbReference>
<gene>
    <name evidence="1" type="primary">secY</name>
</gene>
<dbReference type="AlphaFoldDB" id="Q9ZG56"/>
<feature type="non-terminal residue" evidence="1">
    <location>
        <position position="34"/>
    </location>
</feature>
<evidence type="ECO:0000313" key="1">
    <source>
        <dbReference type="EMBL" id="AAD04081.1"/>
    </source>
</evidence>
<reference evidence="1" key="1">
    <citation type="submission" date="1998-08" db="EMBL/GenBank/DDBJ databases">
        <title>Gene identification of Chlamydia trachomatis by random DNA sequencing.</title>
        <authorList>
            <person name="Wang L."/>
            <person name="Steenburg S.D."/>
            <person name="Zheng Y."/>
            <person name="Larsen S.H."/>
        </authorList>
    </citation>
    <scope>NUCLEOTIDE SEQUENCE</scope>
    <source>
        <strain evidence="1">L2 434B</strain>
    </source>
</reference>
<sequence>IILASVRFLLGCASRGLSKERPFFGLIFRIILSN</sequence>
<protein>
    <submittedName>
        <fullName evidence="1">Preprotein translocase</fullName>
    </submittedName>
</protein>